<name>A0A4V1ERC8_9BACT</name>
<proteinExistence type="predicted"/>
<accession>A0A4V1ERC8</accession>
<evidence type="ECO:0000313" key="2">
    <source>
        <dbReference type="Proteomes" id="UP000298602"/>
    </source>
</evidence>
<keyword evidence="2" id="KW-1185">Reference proteome</keyword>
<organism evidence="1 2">
    <name type="scientific">Desulfoglaeba alkanexedens ALDC</name>
    <dbReference type="NCBI Taxonomy" id="980445"/>
    <lineage>
        <taxon>Bacteria</taxon>
        <taxon>Pseudomonadati</taxon>
        <taxon>Thermodesulfobacteriota</taxon>
        <taxon>Syntrophobacteria</taxon>
        <taxon>Syntrophobacterales</taxon>
        <taxon>Syntrophobacteraceae</taxon>
        <taxon>Desulfoglaeba</taxon>
    </lineage>
</organism>
<protein>
    <submittedName>
        <fullName evidence="1">Uncharacterized protein</fullName>
    </submittedName>
</protein>
<reference evidence="1 2" key="1">
    <citation type="submission" date="2019-05" db="EMBL/GenBank/DDBJ databases">
        <title>The Complete Genome Sequence of the n-alkane-degrading Desulfoglaeba alkanexedens ALDC reveals multiple alkylsuccinate synthase gene clusters.</title>
        <authorList>
            <person name="Callaghan A.V."/>
            <person name="Davidova I.A."/>
            <person name="Duncan K.E."/>
            <person name="Morris B."/>
            <person name="McInerney M.J."/>
        </authorList>
    </citation>
    <scope>NUCLEOTIDE SEQUENCE [LARGE SCALE GENOMIC DNA]</scope>
    <source>
        <strain evidence="1 2">ALDC</strain>
    </source>
</reference>
<dbReference type="EMBL" id="CP040098">
    <property type="protein sequence ID" value="QCQ21191.1"/>
    <property type="molecule type" value="Genomic_DNA"/>
</dbReference>
<reference evidence="1 2" key="2">
    <citation type="submission" date="2019-05" db="EMBL/GenBank/DDBJ databases">
        <authorList>
            <person name="Suflita J.M."/>
            <person name="Marks C.R."/>
        </authorList>
    </citation>
    <scope>NUCLEOTIDE SEQUENCE [LARGE SCALE GENOMIC DNA]</scope>
    <source>
        <strain evidence="1 2">ALDC</strain>
    </source>
</reference>
<gene>
    <name evidence="1" type="ORF">FDQ92_02685</name>
</gene>
<evidence type="ECO:0000313" key="1">
    <source>
        <dbReference type="EMBL" id="QCQ21191.1"/>
    </source>
</evidence>
<dbReference type="AlphaFoldDB" id="A0A4V1ERC8"/>
<sequence>MGGFVVPVGDRRLMFFQMSAHVEFYEAPEQEDDHQDESEGFDAFRFFKEDGVDDYGIFEETEVVFDTVLILVRL</sequence>
<dbReference type="KEGG" id="dax:FDQ92_02685"/>
<dbReference type="Proteomes" id="UP000298602">
    <property type="component" value="Chromosome"/>
</dbReference>